<dbReference type="EMBL" id="KQ258793">
    <property type="protein sequence ID" value="KOM30437.1"/>
    <property type="molecule type" value="Genomic_DNA"/>
</dbReference>
<dbReference type="AlphaFoldDB" id="A0A0L9TJ17"/>
<feature type="region of interest" description="Disordered" evidence="1">
    <location>
        <begin position="153"/>
        <end position="192"/>
    </location>
</feature>
<dbReference type="Proteomes" id="UP000053144">
    <property type="component" value="Unassembled WGS sequence"/>
</dbReference>
<evidence type="ECO:0000313" key="3">
    <source>
        <dbReference type="Proteomes" id="UP000053144"/>
    </source>
</evidence>
<gene>
    <name evidence="2" type="ORF">LR48_Vigan2010s000100</name>
</gene>
<dbReference type="Gramene" id="KOM30437">
    <property type="protein sequence ID" value="KOM30437"/>
    <property type="gene ID" value="LR48_Vigan2010s000100"/>
</dbReference>
<organism evidence="2 3">
    <name type="scientific">Phaseolus angularis</name>
    <name type="common">Azuki bean</name>
    <name type="synonym">Vigna angularis</name>
    <dbReference type="NCBI Taxonomy" id="3914"/>
    <lineage>
        <taxon>Eukaryota</taxon>
        <taxon>Viridiplantae</taxon>
        <taxon>Streptophyta</taxon>
        <taxon>Embryophyta</taxon>
        <taxon>Tracheophyta</taxon>
        <taxon>Spermatophyta</taxon>
        <taxon>Magnoliopsida</taxon>
        <taxon>eudicotyledons</taxon>
        <taxon>Gunneridae</taxon>
        <taxon>Pentapetalae</taxon>
        <taxon>rosids</taxon>
        <taxon>fabids</taxon>
        <taxon>Fabales</taxon>
        <taxon>Fabaceae</taxon>
        <taxon>Papilionoideae</taxon>
        <taxon>50 kb inversion clade</taxon>
        <taxon>NPAAA clade</taxon>
        <taxon>indigoferoid/millettioid clade</taxon>
        <taxon>Phaseoleae</taxon>
        <taxon>Vigna</taxon>
    </lineage>
</organism>
<protein>
    <submittedName>
        <fullName evidence="2">Uncharacterized protein</fullName>
    </submittedName>
</protein>
<sequence>MDRNLKLGLFGSVADCSSRVCRSAVATEARINGEQVPVLRISRAYCIELKKVVSIAQARREFFALESPIEEFHFVCDSLACIDHGVRISGVNYRVLAKDEPKYKAAHYKRLDPHFPGCTWQTPLAVIETKDPLDRQTIRRKLNDLIDAFDPAPVASDDVASPTAGSTPDADGTTRRTRSTRSAEISHHPGKTRTRDFERLVDSYLDARSQLTPAQFDSLMLDIVGIGSMRLKDYFKHVAWTKVGSHSRSVLFGGARVDKRFKTGIRLHFFDSIEGLDLKLFIPYAQLDAYRFRNYIRQPLEEVEKSGGYLTVYALGNIAMSKFGHYELNVPELRGLVIRMKPRAAPRPQGASAAST</sequence>
<name>A0A0L9TJ17_PHAAN</name>
<evidence type="ECO:0000313" key="2">
    <source>
        <dbReference type="EMBL" id="KOM30437.1"/>
    </source>
</evidence>
<proteinExistence type="predicted"/>
<accession>A0A0L9TJ17</accession>
<reference evidence="3" key="1">
    <citation type="journal article" date="2015" name="Proc. Natl. Acad. Sci. U.S.A.">
        <title>Genome sequencing of adzuki bean (Vigna angularis) provides insight into high starch and low fat accumulation and domestication.</title>
        <authorList>
            <person name="Yang K."/>
            <person name="Tian Z."/>
            <person name="Chen C."/>
            <person name="Luo L."/>
            <person name="Zhao B."/>
            <person name="Wang Z."/>
            <person name="Yu L."/>
            <person name="Li Y."/>
            <person name="Sun Y."/>
            <person name="Li W."/>
            <person name="Chen Y."/>
            <person name="Li Y."/>
            <person name="Zhang Y."/>
            <person name="Ai D."/>
            <person name="Zhao J."/>
            <person name="Shang C."/>
            <person name="Ma Y."/>
            <person name="Wu B."/>
            <person name="Wang M."/>
            <person name="Gao L."/>
            <person name="Sun D."/>
            <person name="Zhang P."/>
            <person name="Guo F."/>
            <person name="Wang W."/>
            <person name="Li Y."/>
            <person name="Wang J."/>
            <person name="Varshney R.K."/>
            <person name="Wang J."/>
            <person name="Ling H.Q."/>
            <person name="Wan P."/>
        </authorList>
    </citation>
    <scope>NUCLEOTIDE SEQUENCE</scope>
    <source>
        <strain evidence="3">cv. Jingnong 6</strain>
    </source>
</reference>
<evidence type="ECO:0000256" key="1">
    <source>
        <dbReference type="SAM" id="MobiDB-lite"/>
    </source>
</evidence>